<feature type="compositionally biased region" description="Polar residues" evidence="1">
    <location>
        <begin position="47"/>
        <end position="64"/>
    </location>
</feature>
<organism evidence="2 3">
    <name type="scientific">Pseudocercospora fuligena</name>
    <dbReference type="NCBI Taxonomy" id="685502"/>
    <lineage>
        <taxon>Eukaryota</taxon>
        <taxon>Fungi</taxon>
        <taxon>Dikarya</taxon>
        <taxon>Ascomycota</taxon>
        <taxon>Pezizomycotina</taxon>
        <taxon>Dothideomycetes</taxon>
        <taxon>Dothideomycetidae</taxon>
        <taxon>Mycosphaerellales</taxon>
        <taxon>Mycosphaerellaceae</taxon>
        <taxon>Pseudocercospora</taxon>
    </lineage>
</organism>
<name>A0A8H6RT88_9PEZI</name>
<evidence type="ECO:0000313" key="2">
    <source>
        <dbReference type="EMBL" id="KAF7197986.1"/>
    </source>
</evidence>
<dbReference type="Proteomes" id="UP000660729">
    <property type="component" value="Unassembled WGS sequence"/>
</dbReference>
<sequence>MDRLELLDPRFDDFARDMDQAGDDALKIAEVFGRYAFLWNSEQSQQELEEMTSTGMTHNTSQQEPEIDVDTSDAFLATVHDELDSILSGWIMPNTPDRDDYPEFIQLIQPDHDLTQVPEVESGPDRQTFPPDHLHKCELIRETALPVQQATGNGKRKLGQAGNTDVSQPRPPKRPRQEHETAQRKRTKSLGNASTQDDSVPQQPFKGNKLQNHVNENVKLPADMQFTMAEICRFLPKCFHRPAVMERALLNGFDCWTLAEMEMAGFDEYDFKDIWDANERYKHSKASALNVLYNTKSQKAAQLKGSQDDMTAATWKLKGMYDHNPKARRTEEAKPLKQIYDSVDKLPTGNDRGVFTACLELWKENEAAYPDATTDDLNKFKAVLEDLGTLPVLNSGVHGNHDQETLARFGRKNQKTASKPDPKKTQS</sequence>
<accession>A0A8H6RT88</accession>
<feature type="compositionally biased region" description="Basic and acidic residues" evidence="1">
    <location>
        <begin position="418"/>
        <end position="427"/>
    </location>
</feature>
<comment type="caution">
    <text evidence="2">The sequence shown here is derived from an EMBL/GenBank/DDBJ whole genome shotgun (WGS) entry which is preliminary data.</text>
</comment>
<keyword evidence="3" id="KW-1185">Reference proteome</keyword>
<reference evidence="2" key="1">
    <citation type="submission" date="2020-04" db="EMBL/GenBank/DDBJ databases">
        <title>Draft genome resource of the tomato pathogen Pseudocercospora fuligena.</title>
        <authorList>
            <person name="Zaccaron A."/>
        </authorList>
    </citation>
    <scope>NUCLEOTIDE SEQUENCE</scope>
    <source>
        <strain evidence="2">PF001</strain>
    </source>
</reference>
<feature type="compositionally biased region" description="Polar residues" evidence="1">
    <location>
        <begin position="189"/>
        <end position="202"/>
    </location>
</feature>
<dbReference type="OrthoDB" id="3817435at2759"/>
<feature type="region of interest" description="Disordered" evidence="1">
    <location>
        <begin position="47"/>
        <end position="66"/>
    </location>
</feature>
<proteinExistence type="predicted"/>
<dbReference type="EMBL" id="JABCIY010000004">
    <property type="protein sequence ID" value="KAF7197986.1"/>
    <property type="molecule type" value="Genomic_DNA"/>
</dbReference>
<gene>
    <name evidence="2" type="ORF">HII31_00700</name>
</gene>
<protein>
    <submittedName>
        <fullName evidence="2">Uncharacterized protein</fullName>
    </submittedName>
</protein>
<evidence type="ECO:0000313" key="3">
    <source>
        <dbReference type="Proteomes" id="UP000660729"/>
    </source>
</evidence>
<feature type="region of interest" description="Disordered" evidence="1">
    <location>
        <begin position="405"/>
        <end position="427"/>
    </location>
</feature>
<evidence type="ECO:0000256" key="1">
    <source>
        <dbReference type="SAM" id="MobiDB-lite"/>
    </source>
</evidence>
<dbReference type="AlphaFoldDB" id="A0A8H6RT88"/>
<feature type="region of interest" description="Disordered" evidence="1">
    <location>
        <begin position="147"/>
        <end position="213"/>
    </location>
</feature>